<dbReference type="Proteomes" id="UP000034142">
    <property type="component" value="Unassembled WGS sequence"/>
</dbReference>
<dbReference type="EMBL" id="JJPO01000141">
    <property type="protein sequence ID" value="KKG70017.1"/>
    <property type="molecule type" value="Genomic_DNA"/>
</dbReference>
<dbReference type="EMBL" id="JJQI01000122">
    <property type="protein sequence ID" value="KKH35309.1"/>
    <property type="molecule type" value="Genomic_DNA"/>
</dbReference>
<dbReference type="Proteomes" id="UP000033885">
    <property type="component" value="Unassembled WGS sequence"/>
</dbReference>
<dbReference type="Proteomes" id="UP000034566">
    <property type="component" value="Unassembled WGS sequence"/>
</dbReference>
<evidence type="ECO:0000313" key="50">
    <source>
        <dbReference type="EMBL" id="KKH77343.1"/>
    </source>
</evidence>
<dbReference type="EMBL" id="JJQH01000156">
    <property type="protein sequence ID" value="KKH36469.1"/>
    <property type="molecule type" value="Genomic_DNA"/>
</dbReference>
<evidence type="ECO:0000313" key="62">
    <source>
        <dbReference type="Proteomes" id="UP000033878"/>
    </source>
</evidence>
<feature type="transmembrane region" description="Helical" evidence="1">
    <location>
        <begin position="20"/>
        <end position="44"/>
    </location>
</feature>
<dbReference type="EMBL" id="JJQE01000010">
    <property type="protein sequence ID" value="KKH32817.1"/>
    <property type="molecule type" value="Genomic_DNA"/>
</dbReference>
<dbReference type="Proteomes" id="UP000034692">
    <property type="component" value="Unassembled WGS sequence"/>
</dbReference>
<evidence type="ECO:0000313" key="30">
    <source>
        <dbReference type="EMBL" id="KKH09007.1"/>
    </source>
</evidence>
<evidence type="ECO:0000313" key="113">
    <source>
        <dbReference type="Proteomes" id="UP000300067"/>
    </source>
</evidence>
<evidence type="ECO:0000313" key="45">
    <source>
        <dbReference type="EMBL" id="KKH63457.1"/>
    </source>
</evidence>
<dbReference type="EMBL" id="JJPE01000085">
    <property type="protein sequence ID" value="KKG43922.1"/>
    <property type="molecule type" value="Genomic_DNA"/>
</dbReference>
<evidence type="ECO:0000313" key="40">
    <source>
        <dbReference type="EMBL" id="KKH36469.1"/>
    </source>
</evidence>
<evidence type="ECO:0000313" key="11">
    <source>
        <dbReference type="EMBL" id="KKG43922.1"/>
    </source>
</evidence>
<dbReference type="Proteomes" id="UP000034152">
    <property type="component" value="Unassembled WGS sequence"/>
</dbReference>
<evidence type="ECO:0000313" key="77">
    <source>
        <dbReference type="Proteomes" id="UP000034195"/>
    </source>
</evidence>
<dbReference type="Proteomes" id="UP000034232">
    <property type="component" value="Unassembled WGS sequence"/>
</dbReference>
<reference evidence="59 60" key="1">
    <citation type="journal article" date="2015" name="ISME J.">
        <title>Genomic and phenotypic differentiation among Methanosarcina mazei populations from Columbia River sediment.</title>
        <authorList>
            <person name="Youngblut N.D."/>
            <person name="Wirth J.S."/>
            <person name="Henriksen J.R."/>
            <person name="Smith M."/>
            <person name="Simon H."/>
            <person name="Metcalf W.W."/>
            <person name="Whitaker R.J."/>
        </authorList>
    </citation>
    <scope>NUCLEOTIDE SEQUENCE [LARGE SCALE GENOMIC DNA]</scope>
    <source>
        <strain evidence="32 71">1.F.A.1A.3</strain>
        <strain evidence="33 102">1.F.A.1B.3</strain>
        <strain evidence="34 66">1.F.A.1B.4</strain>
        <strain evidence="35 78">1.F.A.2.8</strain>
        <strain evidence="36 108">1.F.M.0.5</strain>
        <strain evidence="37 85">1.H.A.0.1</strain>
        <strain evidence="38 103">1.H.A.1A.1</strain>
        <strain evidence="40 68">1.H.A.1A.3</strain>
        <strain evidence="39 100">1.H.A.1A.4</strain>
        <strain evidence="41 61">1.H.A.1A.6</strain>
        <strain evidence="42 82">1.H.A.2.1</strain>
        <strain evidence="44 79">1.H.A.2.3</strain>
        <strain evidence="43 90">1.H.A.2.6</strain>
        <strain evidence="47 101">1.H.A.2.7</strain>
        <strain evidence="46">1.H.A.2.8</strain>
        <strain evidence="45 65">1.H.M.0.1</strain>
        <strain evidence="48 109">1.H.M.1A.1</strain>
        <strain evidence="49 69">1.H.M.1A.2</strain>
        <strain evidence="50 106">1.H.M.1A.3</strain>
        <strain evidence="52 75">1.H.M.2.1</strain>
        <strain evidence="51 59">1.H.M.2.2</strain>
        <strain evidence="53 110">1.H.M.2.3</strain>
        <strain evidence="54 99">1.H.M.2.4</strain>
        <strain evidence="55 107">1.H.T.2.1</strain>
        <strain evidence="56 63">1.H.T.2.3</strain>
        <strain evidence="57 92">1.H.T.2.5</strain>
        <strain evidence="2 73">2.F.A.2.3</strain>
        <strain evidence="3 95">2.F.A.2.4</strain>
        <strain evidence="4 96">2.F.T.0.2</strain>
        <strain evidence="5 70">2.F.T.2.6</strain>
        <strain evidence="8 87">3.F.A.1A.1</strain>
        <strain evidence="6 62">3.F.A.1A.3</strain>
        <strain evidence="7 84">3.F.A.1B.1</strain>
        <strain evidence="9 94">3.F.A.2.12</strain>
        <strain evidence="11 98">3.F.A.2.3</strain>
        <strain evidence="10 74">3.F.A.2.5</strain>
        <strain evidence="14 77">3.F.A.2.6</strain>
        <strain evidence="12 80">3.F.A.2.7</strain>
        <strain evidence="13 76">3.F.T.1A.1</strain>
        <strain evidence="15 83">3.F.T.1A.2</strain>
        <strain evidence="16 93">3.F.T.1A.4</strain>
        <strain evidence="18 89">3.F.T.2.1</strain>
        <strain evidence="17">3.H.A.1A.1</strain>
        <strain evidence="20 72">3.H.A.1A.2</strain>
        <strain evidence="19 67">3.H.A.2.1</strain>
        <strain evidence="21 104">3.H.A.2.4</strain>
        <strain evidence="23 64">3.H.A.2.5</strain>
        <strain evidence="22 112">3.H.A.2.6</strain>
        <strain evidence="25 88">3.H.A.2.8</strain>
        <strain evidence="24 97">3.H.M.1A.1</strain>
        <strain evidence="26 91">3.H.M.1B.1</strain>
        <strain evidence="28 60">3.H.M.1B.2</strain>
        <strain evidence="27 81">3.H.M.1B.5</strain>
        <strain evidence="30 86">3.H.M.2.7</strain>
        <strain evidence="29 105">3.H.T.1A.1</strain>
        <strain evidence="31 111">3.H.T.1A.2</strain>
    </source>
</reference>
<dbReference type="Proteomes" id="UP000034001">
    <property type="component" value="Unassembled WGS sequence"/>
</dbReference>
<dbReference type="Proteomes" id="UP000034188">
    <property type="component" value="Unassembled WGS sequence"/>
</dbReference>
<dbReference type="EMBL" id="JJPX01000104">
    <property type="protein sequence ID" value="KKH09007.1"/>
    <property type="molecule type" value="Genomic_DNA"/>
</dbReference>
<dbReference type="EMBL" id="JJPM01000321">
    <property type="protein sequence ID" value="KKG67613.1"/>
    <property type="molecule type" value="Genomic_DNA"/>
</dbReference>
<dbReference type="Proteomes" id="UP000034820">
    <property type="component" value="Unassembled WGS sequence"/>
</dbReference>
<dbReference type="EMBL" id="JJPG01000001">
    <property type="protein sequence ID" value="KKG56729.1"/>
    <property type="molecule type" value="Genomic_DNA"/>
</dbReference>
<dbReference type="Proteomes" id="UP000034424">
    <property type="component" value="Unassembled WGS sequence"/>
</dbReference>
<dbReference type="Proteomes" id="UP000034672">
    <property type="component" value="Unassembled WGS sequence"/>
</dbReference>
<evidence type="ECO:0000313" key="28">
    <source>
        <dbReference type="EMBL" id="KKH04213.1"/>
    </source>
</evidence>
<evidence type="ECO:0000313" key="95">
    <source>
        <dbReference type="Proteomes" id="UP000034578"/>
    </source>
</evidence>
<evidence type="ECO:0000313" key="92">
    <source>
        <dbReference type="Proteomes" id="UP000034547"/>
    </source>
</evidence>
<dbReference type="EMBL" id="JJQM01000013">
    <property type="protein sequence ID" value="KKH58766.1"/>
    <property type="molecule type" value="Genomic_DNA"/>
</dbReference>
<evidence type="ECO:0000313" key="14">
    <source>
        <dbReference type="EMBL" id="KKG56729.1"/>
    </source>
</evidence>
<dbReference type="EMBL" id="JJPB01000074">
    <property type="protein sequence ID" value="KKG31811.1"/>
    <property type="molecule type" value="Genomic_DNA"/>
</dbReference>
<dbReference type="Proteomes" id="UP000034925">
    <property type="component" value="Unassembled WGS sequence"/>
</dbReference>
<evidence type="ECO:0000313" key="89">
    <source>
        <dbReference type="Proteomes" id="UP000034424"/>
    </source>
</evidence>
<evidence type="ECO:0000313" key="65">
    <source>
        <dbReference type="Proteomes" id="UP000033933"/>
    </source>
</evidence>
<evidence type="ECO:0000313" key="68">
    <source>
        <dbReference type="Proteomes" id="UP000034021"/>
    </source>
</evidence>
<evidence type="ECO:0000313" key="94">
    <source>
        <dbReference type="Proteomes" id="UP000034577"/>
    </source>
</evidence>
<evidence type="ECO:0000313" key="43">
    <source>
        <dbReference type="EMBL" id="KKH56113.1"/>
    </source>
</evidence>
<dbReference type="Proteomes" id="UP000034597">
    <property type="component" value="Unassembled WGS sequence"/>
</dbReference>
<evidence type="ECO:0000313" key="86">
    <source>
        <dbReference type="Proteomes" id="UP000034387"/>
    </source>
</evidence>
<evidence type="ECO:0000313" key="21">
    <source>
        <dbReference type="EMBL" id="KKG77702.1"/>
    </source>
</evidence>
<evidence type="ECO:0000313" key="32">
    <source>
        <dbReference type="EMBL" id="KKH15709.1"/>
    </source>
</evidence>
<dbReference type="Proteomes" id="UP000033814">
    <property type="component" value="Unassembled WGS sequence"/>
</dbReference>
<evidence type="ECO:0000313" key="24">
    <source>
        <dbReference type="EMBL" id="KKG93170.1"/>
    </source>
</evidence>
<dbReference type="Proteomes" id="UP000034409">
    <property type="component" value="Unassembled WGS sequence"/>
</dbReference>
<evidence type="ECO:0000313" key="103">
    <source>
        <dbReference type="Proteomes" id="UP000034758"/>
    </source>
</evidence>
<evidence type="ECO:0000313" key="42">
    <source>
        <dbReference type="EMBL" id="KKH51396.1"/>
    </source>
</evidence>
<dbReference type="Proteomes" id="UP000034758">
    <property type="component" value="Unassembled WGS sequence"/>
</dbReference>
<dbReference type="Proteomes" id="UP000034021">
    <property type="component" value="Unassembled WGS sequence"/>
</dbReference>
<evidence type="ECO:0000313" key="81">
    <source>
        <dbReference type="Proteomes" id="UP000034253"/>
    </source>
</evidence>
<evidence type="ECO:0000313" key="35">
    <source>
        <dbReference type="EMBL" id="KKH22502.1"/>
    </source>
</evidence>
<evidence type="ECO:0000313" key="72">
    <source>
        <dbReference type="Proteomes" id="UP000034074"/>
    </source>
</evidence>
<dbReference type="EMBL" id="JJQZ01000016">
    <property type="protein sequence ID" value="KKH99378.1"/>
    <property type="molecule type" value="Genomic_DNA"/>
</dbReference>
<dbReference type="Proteomes" id="UP000034657">
    <property type="component" value="Unassembled WGS sequence"/>
</dbReference>
<dbReference type="EMBL" id="JJPN01000002">
    <property type="protein sequence ID" value="KKG75858.1"/>
    <property type="molecule type" value="Genomic_DNA"/>
</dbReference>
<dbReference type="Proteomes" id="UP000034733">
    <property type="component" value="Unassembled WGS sequence"/>
</dbReference>
<dbReference type="Proteomes" id="UP000034667">
    <property type="component" value="Unassembled WGS sequence"/>
</dbReference>
<dbReference type="EMBL" id="JJQO01000101">
    <property type="protein sequence ID" value="KKH66487.1"/>
    <property type="molecule type" value="Genomic_DNA"/>
</dbReference>
<evidence type="ECO:0000313" key="67">
    <source>
        <dbReference type="Proteomes" id="UP000034001"/>
    </source>
</evidence>
<evidence type="ECO:0000313" key="93">
    <source>
        <dbReference type="Proteomes" id="UP000034566"/>
    </source>
</evidence>
<dbReference type="PATRIC" id="fig|2209.39.peg.2268"/>
<dbReference type="EMBL" id="JJQT01000142">
    <property type="protein sequence ID" value="KKH77343.1"/>
    <property type="molecule type" value="Genomic_DNA"/>
</dbReference>
<evidence type="ECO:0000313" key="18">
    <source>
        <dbReference type="EMBL" id="KKG67989.1"/>
    </source>
</evidence>
<evidence type="ECO:0000313" key="90">
    <source>
        <dbReference type="Proteomes" id="UP000034450"/>
    </source>
</evidence>
<evidence type="ECO:0000313" key="66">
    <source>
        <dbReference type="Proteomes" id="UP000033987"/>
    </source>
</evidence>
<evidence type="ECO:0000313" key="60">
    <source>
        <dbReference type="Proteomes" id="UP000033835"/>
    </source>
</evidence>
<dbReference type="EMBL" id="JJQA01000085">
    <property type="protein sequence ID" value="KKH15709.1"/>
    <property type="molecule type" value="Genomic_DNA"/>
</dbReference>
<evidence type="ECO:0000313" key="109">
    <source>
        <dbReference type="Proteomes" id="UP000034925"/>
    </source>
</evidence>
<evidence type="ECO:0000313" key="58">
    <source>
        <dbReference type="EMBL" id="QCR15611.1"/>
    </source>
</evidence>
<dbReference type="EMBL" id="JJQQ01000173">
    <property type="protein sequence ID" value="KKH63457.1"/>
    <property type="molecule type" value="Genomic_DNA"/>
</dbReference>
<evidence type="ECO:0000313" key="64">
    <source>
        <dbReference type="Proteomes" id="UP000033889"/>
    </source>
</evidence>
<evidence type="ECO:0000313" key="48">
    <source>
        <dbReference type="EMBL" id="KKH72330.1"/>
    </source>
</evidence>
<evidence type="ECO:0000313" key="76">
    <source>
        <dbReference type="Proteomes" id="UP000034188"/>
    </source>
</evidence>
<evidence type="ECO:0000313" key="34">
    <source>
        <dbReference type="EMBL" id="KKH22445.1"/>
    </source>
</evidence>
<evidence type="ECO:0000313" key="47">
    <source>
        <dbReference type="EMBL" id="KKH66487.1"/>
    </source>
</evidence>
<dbReference type="Proteomes" id="UP000034195">
    <property type="component" value="Unassembled WGS sequence"/>
</dbReference>
<evidence type="ECO:0000313" key="99">
    <source>
        <dbReference type="Proteomes" id="UP000034668"/>
    </source>
</evidence>
<evidence type="ECO:0000313" key="98">
    <source>
        <dbReference type="Proteomes" id="UP000034667"/>
    </source>
</evidence>
<evidence type="ECO:0000313" key="17">
    <source>
        <dbReference type="EMBL" id="KKG67613.1"/>
    </source>
</evidence>
<evidence type="ECO:0000313" key="85">
    <source>
        <dbReference type="Proteomes" id="UP000034338"/>
    </source>
</evidence>
<protein>
    <submittedName>
        <fullName evidence="39">Uncharacterized protein</fullName>
    </submittedName>
</protein>
<dbReference type="EMBL" id="JJQU01000078">
    <property type="protein sequence ID" value="KKH87640.1"/>
    <property type="molecule type" value="Genomic_DNA"/>
</dbReference>
<dbReference type="EMBL" id="JJQW01000055">
    <property type="protein sequence ID" value="KKH88693.1"/>
    <property type="molecule type" value="Genomic_DNA"/>
</dbReference>
<evidence type="ECO:0000313" key="108">
    <source>
        <dbReference type="Proteomes" id="UP000034921"/>
    </source>
</evidence>
<dbReference type="EMBL" id="JJPC01000055">
    <property type="protein sequence ID" value="KKG35689.1"/>
    <property type="molecule type" value="Genomic_DNA"/>
</dbReference>
<evidence type="ECO:0000313" key="83">
    <source>
        <dbReference type="Proteomes" id="UP000034279"/>
    </source>
</evidence>
<dbReference type="EMBL" id="JJQJ01000162">
    <property type="protein sequence ID" value="KKH46187.1"/>
    <property type="molecule type" value="Genomic_DNA"/>
</dbReference>
<dbReference type="Proteomes" id="UP000034468">
    <property type="component" value="Unassembled WGS sequence"/>
</dbReference>
<evidence type="ECO:0000313" key="112">
    <source>
        <dbReference type="Proteomes" id="UP000034950"/>
    </source>
</evidence>
<evidence type="ECO:0000313" key="19">
    <source>
        <dbReference type="EMBL" id="KKG70017.1"/>
    </source>
</evidence>
<dbReference type="Proteomes" id="UP000034944">
    <property type="component" value="Unassembled WGS sequence"/>
</dbReference>
<dbReference type="Proteomes" id="UP000033933">
    <property type="component" value="Unassembled WGS sequence"/>
</dbReference>
<evidence type="ECO:0000313" key="46">
    <source>
        <dbReference type="EMBL" id="KKH65687.1"/>
    </source>
</evidence>
<evidence type="ECO:0000313" key="69">
    <source>
        <dbReference type="Proteomes" id="UP000034040"/>
    </source>
</evidence>
<evidence type="ECO:0000313" key="71">
    <source>
        <dbReference type="Proteomes" id="UP000034064"/>
    </source>
</evidence>
<dbReference type="Proteomes" id="UP000033835">
    <property type="component" value="Unassembled WGS sequence"/>
</dbReference>
<evidence type="ECO:0000313" key="12">
    <source>
        <dbReference type="EMBL" id="KKG51880.1"/>
    </source>
</evidence>
<evidence type="ECO:0000313" key="110">
    <source>
        <dbReference type="Proteomes" id="UP000034937"/>
    </source>
</evidence>
<dbReference type="Proteomes" id="UP000034399">
    <property type="component" value="Unassembled WGS sequence"/>
</dbReference>
<dbReference type="EMBL" id="JJPH01000080">
    <property type="protein sequence ID" value="KKG51880.1"/>
    <property type="molecule type" value="Genomic_DNA"/>
</dbReference>
<evidence type="ECO:0000313" key="52">
    <source>
        <dbReference type="EMBL" id="KKH87640.1"/>
    </source>
</evidence>
<dbReference type="Proteomes" id="UP000034817">
    <property type="component" value="Unassembled WGS sequence"/>
</dbReference>
<evidence type="ECO:0000313" key="63">
    <source>
        <dbReference type="Proteomes" id="UP000033885"/>
    </source>
</evidence>
<dbReference type="EMBL" id="JJPK01000014">
    <property type="protein sequence ID" value="KKG65181.1"/>
    <property type="molecule type" value="Genomic_DNA"/>
</dbReference>
<evidence type="ECO:0000313" key="27">
    <source>
        <dbReference type="EMBL" id="KKH02761.1"/>
    </source>
</evidence>
<dbReference type="EMBL" id="JJPZ01000029">
    <property type="protein sequence ID" value="KKH13682.1"/>
    <property type="molecule type" value="Genomic_DNA"/>
</dbReference>
<evidence type="ECO:0000313" key="96">
    <source>
        <dbReference type="Proteomes" id="UP000034597"/>
    </source>
</evidence>
<dbReference type="Proteomes" id="UP000034298">
    <property type="component" value="Unassembled WGS sequence"/>
</dbReference>
<evidence type="ECO:0000313" key="54">
    <source>
        <dbReference type="EMBL" id="KKH93266.1"/>
    </source>
</evidence>
<evidence type="ECO:0000313" key="53">
    <source>
        <dbReference type="EMBL" id="KKH88693.1"/>
    </source>
</evidence>
<evidence type="ECO:0000313" key="41">
    <source>
        <dbReference type="EMBL" id="KKH46187.1"/>
    </source>
</evidence>
<evidence type="ECO:0000313" key="101">
    <source>
        <dbReference type="Proteomes" id="UP000034692"/>
    </source>
</evidence>
<dbReference type="EMBL" id="JJPI01000088">
    <property type="protein sequence ID" value="KKG53337.1"/>
    <property type="molecule type" value="Genomic_DNA"/>
</dbReference>
<dbReference type="EMBL" id="JJPA01000028">
    <property type="protein sequence ID" value="KKG37447.1"/>
    <property type="molecule type" value="Genomic_DNA"/>
</dbReference>
<evidence type="ECO:0000313" key="55">
    <source>
        <dbReference type="EMBL" id="KKH99378.1"/>
    </source>
</evidence>
<evidence type="ECO:0000313" key="102">
    <source>
        <dbReference type="Proteomes" id="UP000034733"/>
    </source>
</evidence>
<dbReference type="Proteomes" id="UP000034842">
    <property type="component" value="Unassembled WGS sequence"/>
</dbReference>
<evidence type="ECO:0000313" key="75">
    <source>
        <dbReference type="Proteomes" id="UP000034152"/>
    </source>
</evidence>
<dbReference type="EMBL" id="JJQR01000135">
    <property type="protein sequence ID" value="KKH72330.1"/>
    <property type="molecule type" value="Genomic_DNA"/>
</dbReference>
<dbReference type="EMBL" id="JJOT01000028">
    <property type="protein sequence ID" value="KKG04696.1"/>
    <property type="molecule type" value="Genomic_DNA"/>
</dbReference>
<sequence length="142" mass="16244">MRQSKVSVHTLRIIINFWEVLVIIGVKNQYLFLILVLFSGPAFADTFHAPGQNEIIEETIYWAEIAVYDVPYSTWHNNLEETISLLLKLNEESLKNYTNPESPIYDPNVLKAYGNVPVIKNTSQLDEFSSTLQAKEIVLSAR</sequence>
<dbReference type="Proteomes" id="UP000034279">
    <property type="component" value="Unassembled WGS sequence"/>
</dbReference>
<evidence type="ECO:0000313" key="4">
    <source>
        <dbReference type="EMBL" id="KKG04696.1"/>
    </source>
</evidence>
<dbReference type="EMBL" id="JJPY01000097">
    <property type="protein sequence ID" value="KKH06843.1"/>
    <property type="molecule type" value="Genomic_DNA"/>
</dbReference>
<evidence type="ECO:0000313" key="5">
    <source>
        <dbReference type="EMBL" id="KKG12128.1"/>
    </source>
</evidence>
<dbReference type="EMBL" id="JJQF01000005">
    <property type="protein sequence ID" value="KKH34778.1"/>
    <property type="molecule type" value="Genomic_DNA"/>
</dbReference>
<dbReference type="EMBL" id="JJPU01000066">
    <property type="protein sequence ID" value="KKG98797.1"/>
    <property type="molecule type" value="Genomic_DNA"/>
</dbReference>
<evidence type="ECO:0000313" key="82">
    <source>
        <dbReference type="Proteomes" id="UP000034259"/>
    </source>
</evidence>
<dbReference type="Proteomes" id="UP000034578">
    <property type="component" value="Unassembled WGS sequence"/>
</dbReference>
<dbReference type="Proteomes" id="UP000033889">
    <property type="component" value="Unassembled WGS sequence"/>
</dbReference>
<organism evidence="39 100">
    <name type="scientific">Methanosarcina mazei</name>
    <name type="common">Methanosarcina frisia</name>
    <dbReference type="NCBI Taxonomy" id="2209"/>
    <lineage>
        <taxon>Archaea</taxon>
        <taxon>Methanobacteriati</taxon>
        <taxon>Methanobacteriota</taxon>
        <taxon>Stenosarchaea group</taxon>
        <taxon>Methanomicrobia</taxon>
        <taxon>Methanosarcinales</taxon>
        <taxon>Methanosarcinaceae</taxon>
        <taxon>Methanosarcina</taxon>
    </lineage>
</organism>
<evidence type="ECO:0000313" key="74">
    <source>
        <dbReference type="Proteomes" id="UP000034151"/>
    </source>
</evidence>
<evidence type="ECO:0000313" key="105">
    <source>
        <dbReference type="Proteomes" id="UP000034820"/>
    </source>
</evidence>
<evidence type="ECO:0000313" key="56">
    <source>
        <dbReference type="EMBL" id="KKI02417.1"/>
    </source>
</evidence>
<dbReference type="EMBL" id="JJOS01000090">
    <property type="protein sequence ID" value="KKG01179.1"/>
    <property type="molecule type" value="Genomic_DNA"/>
</dbReference>
<evidence type="ECO:0000313" key="51">
    <source>
        <dbReference type="EMBL" id="KKH84079.1"/>
    </source>
</evidence>
<dbReference type="EMBL" id="JJPR01000143">
    <property type="protein sequence ID" value="KKG83351.1"/>
    <property type="molecule type" value="Genomic_DNA"/>
</dbReference>
<evidence type="ECO:0000313" key="107">
    <source>
        <dbReference type="Proteomes" id="UP000034872"/>
    </source>
</evidence>
<dbReference type="Proteomes" id="UP000034074">
    <property type="component" value="Unassembled WGS sequence"/>
</dbReference>
<evidence type="ECO:0000313" key="59">
    <source>
        <dbReference type="Proteomes" id="UP000033814"/>
    </source>
</evidence>
<dbReference type="EMBL" id="JJPV01000002">
    <property type="protein sequence ID" value="KKH04213.1"/>
    <property type="molecule type" value="Genomic_DNA"/>
</dbReference>
<evidence type="ECO:0000313" key="91">
    <source>
        <dbReference type="Proteomes" id="UP000034468"/>
    </source>
</evidence>
<dbReference type="Proteomes" id="UP000034577">
    <property type="component" value="Unassembled WGS sequence"/>
</dbReference>
<dbReference type="Proteomes" id="UP000034253">
    <property type="component" value="Unassembled WGS sequence"/>
</dbReference>
<dbReference type="Proteomes" id="UP000033878">
    <property type="component" value="Unassembled WGS sequence"/>
</dbReference>
<evidence type="ECO:0000313" key="44">
    <source>
        <dbReference type="EMBL" id="KKH58766.1"/>
    </source>
</evidence>
<dbReference type="EMBL" id="JJQK01000127">
    <property type="protein sequence ID" value="KKH51396.1"/>
    <property type="molecule type" value="Genomic_DNA"/>
</dbReference>
<evidence type="ECO:0000313" key="39">
    <source>
        <dbReference type="EMBL" id="KKH35309.1"/>
    </source>
</evidence>
<dbReference type="EMBL" id="JJQX01000146">
    <property type="protein sequence ID" value="KKH93266.1"/>
    <property type="molecule type" value="Genomic_DNA"/>
</dbReference>
<dbReference type="EMBL" id="JJQV01000055">
    <property type="protein sequence ID" value="KKH84079.1"/>
    <property type="molecule type" value="Genomic_DNA"/>
</dbReference>
<evidence type="ECO:0000313" key="23">
    <source>
        <dbReference type="EMBL" id="KKG84535.1"/>
    </source>
</evidence>
<evidence type="ECO:0000313" key="26">
    <source>
        <dbReference type="EMBL" id="KKG98797.1"/>
    </source>
</evidence>
<evidence type="ECO:0000313" key="3">
    <source>
        <dbReference type="EMBL" id="KKG01179.1"/>
    </source>
</evidence>
<dbReference type="Proteomes" id="UP000034937">
    <property type="component" value="Unassembled WGS sequence"/>
</dbReference>
<dbReference type="Proteomes" id="UP000034547">
    <property type="component" value="Unassembled WGS sequence"/>
</dbReference>
<evidence type="ECO:0000313" key="104">
    <source>
        <dbReference type="Proteomes" id="UP000034817"/>
    </source>
</evidence>
<dbReference type="Proteomes" id="UP000034921">
    <property type="component" value="Unassembled WGS sequence"/>
</dbReference>
<evidence type="ECO:0000313" key="20">
    <source>
        <dbReference type="EMBL" id="KKG75858.1"/>
    </source>
</evidence>
<evidence type="ECO:0000313" key="22">
    <source>
        <dbReference type="EMBL" id="KKG83351.1"/>
    </source>
</evidence>
<dbReference type="EMBL" id="JJPJ01000062">
    <property type="protein sequence ID" value="KKG62973.1"/>
    <property type="molecule type" value="Genomic_DNA"/>
</dbReference>
<evidence type="ECO:0000313" key="80">
    <source>
        <dbReference type="Proteomes" id="UP000034243"/>
    </source>
</evidence>
<dbReference type="EMBL" id="JJPT01000043">
    <property type="protein sequence ID" value="KKG93170.1"/>
    <property type="molecule type" value="Genomic_DNA"/>
</dbReference>
<dbReference type="Proteomes" id="UP000034338">
    <property type="component" value="Unassembled WGS sequence"/>
</dbReference>
<dbReference type="Proteomes" id="UP000034872">
    <property type="component" value="Unassembled WGS sequence"/>
</dbReference>
<dbReference type="EMBL" id="JJOU01000144">
    <property type="protein sequence ID" value="KKG12128.1"/>
    <property type="molecule type" value="Genomic_DNA"/>
</dbReference>
<dbReference type="EMBL" id="JJPD01000169">
    <property type="protein sequence ID" value="KKG37700.1"/>
    <property type="molecule type" value="Genomic_DNA"/>
</dbReference>
<evidence type="ECO:0000313" key="49">
    <source>
        <dbReference type="EMBL" id="KKH72456.1"/>
    </source>
</evidence>
<evidence type="ECO:0000313" key="73">
    <source>
        <dbReference type="Proteomes" id="UP000034142"/>
    </source>
</evidence>
<dbReference type="EMBL" id="JJPQ01000037">
    <property type="protein sequence ID" value="KKG84535.1"/>
    <property type="molecule type" value="Genomic_DNA"/>
</dbReference>
<evidence type="ECO:0000313" key="31">
    <source>
        <dbReference type="EMBL" id="KKH13682.1"/>
    </source>
</evidence>
<evidence type="ECO:0000313" key="79">
    <source>
        <dbReference type="Proteomes" id="UP000034232"/>
    </source>
</evidence>
<evidence type="ECO:0000313" key="6">
    <source>
        <dbReference type="EMBL" id="KKG31811.1"/>
    </source>
</evidence>
<evidence type="ECO:0000313" key="97">
    <source>
        <dbReference type="Proteomes" id="UP000034657"/>
    </source>
</evidence>
<dbReference type="Proteomes" id="UP000034950">
    <property type="component" value="Unassembled WGS sequence"/>
</dbReference>
<dbReference type="Proteomes" id="UP000300067">
    <property type="component" value="Chromosome"/>
</dbReference>
<keyword evidence="95" id="KW-1185">Reference proteome</keyword>
<keyword evidence="1" id="KW-1133">Transmembrane helix</keyword>
<evidence type="ECO:0000313" key="106">
    <source>
        <dbReference type="Proteomes" id="UP000034842"/>
    </source>
</evidence>
<dbReference type="EMBL" id="JJQG01000146">
    <property type="protein sequence ID" value="KKH34970.1"/>
    <property type="molecule type" value="Genomic_DNA"/>
</dbReference>
<evidence type="ECO:0000313" key="16">
    <source>
        <dbReference type="EMBL" id="KKG65181.1"/>
    </source>
</evidence>
<evidence type="ECO:0000313" key="9">
    <source>
        <dbReference type="EMBL" id="KKG37700.1"/>
    </source>
</evidence>
<dbReference type="EMBL" id="JJQB01000085">
    <property type="protein sequence ID" value="KKH19151.1"/>
    <property type="molecule type" value="Genomic_DNA"/>
</dbReference>
<dbReference type="EMBL" id="JJQN01000161">
    <property type="protein sequence ID" value="KKH56113.1"/>
    <property type="molecule type" value="Genomic_DNA"/>
</dbReference>
<evidence type="ECO:0000313" key="37">
    <source>
        <dbReference type="EMBL" id="KKH34778.1"/>
    </source>
</evidence>
<evidence type="ECO:0000313" key="100">
    <source>
        <dbReference type="Proteomes" id="UP000034672"/>
    </source>
</evidence>
<dbReference type="EMBL" id="CP029709">
    <property type="protein sequence ID" value="QCR15611.1"/>
    <property type="molecule type" value="Genomic_DNA"/>
</dbReference>
<dbReference type="EMBL" id="JJQS01000118">
    <property type="protein sequence ID" value="KKH72456.1"/>
    <property type="molecule type" value="Genomic_DNA"/>
</dbReference>
<proteinExistence type="predicted"/>
<evidence type="ECO:0000313" key="8">
    <source>
        <dbReference type="EMBL" id="KKG37447.1"/>
    </source>
</evidence>
<evidence type="ECO:0000313" key="29">
    <source>
        <dbReference type="EMBL" id="KKH06843.1"/>
    </source>
</evidence>
<dbReference type="EMBL" id="JJPP01000126">
    <property type="protein sequence ID" value="KKG77702.1"/>
    <property type="molecule type" value="Genomic_DNA"/>
</dbReference>
<dbReference type="AlphaFoldDB" id="A0A0F8PEQ2"/>
<evidence type="ECO:0000313" key="87">
    <source>
        <dbReference type="Proteomes" id="UP000034399"/>
    </source>
</evidence>
<evidence type="ECO:0000313" key="111">
    <source>
        <dbReference type="Proteomes" id="UP000034944"/>
    </source>
</evidence>
<dbReference type="Proteomes" id="UP000034227">
    <property type="component" value="Unassembled WGS sequence"/>
</dbReference>
<evidence type="ECO:0000313" key="2">
    <source>
        <dbReference type="EMBL" id="KKF97679.1"/>
    </source>
</evidence>
<evidence type="ECO:0000256" key="1">
    <source>
        <dbReference type="SAM" id="Phobius"/>
    </source>
</evidence>
<dbReference type="Proteomes" id="UP000034151">
    <property type="component" value="Unassembled WGS sequence"/>
</dbReference>
<dbReference type="Proteomes" id="UP000033987">
    <property type="component" value="Unassembled WGS sequence"/>
</dbReference>
<evidence type="ECO:0000313" key="78">
    <source>
        <dbReference type="Proteomes" id="UP000034227"/>
    </source>
</evidence>
<name>A0A0F8PEQ2_METMZ</name>
<dbReference type="EMBL" id="JJQC01000063">
    <property type="protein sequence ID" value="KKH22445.1"/>
    <property type="molecule type" value="Genomic_DNA"/>
</dbReference>
<dbReference type="EMBL" id="JJRA01000104">
    <property type="protein sequence ID" value="KKI02417.1"/>
    <property type="molecule type" value="Genomic_DNA"/>
</dbReference>
<keyword evidence="1" id="KW-0472">Membrane</keyword>
<dbReference type="Proteomes" id="UP000034259">
    <property type="component" value="Unassembled WGS sequence"/>
</dbReference>
<evidence type="ECO:0000313" key="25">
    <source>
        <dbReference type="EMBL" id="KKG93859.1"/>
    </source>
</evidence>
<evidence type="ECO:0000313" key="57">
    <source>
        <dbReference type="EMBL" id="KKI06727.1"/>
    </source>
</evidence>
<dbReference type="Proteomes" id="UP000034064">
    <property type="component" value="Unassembled WGS sequence"/>
</dbReference>
<gene>
    <name evidence="58" type="ORF">DKM28_05650</name>
    <name evidence="7" type="ORF">DU30_05945</name>
    <name evidence="2" type="ORF">DU31_08120</name>
    <name evidence="13" type="ORF">DU33_16900</name>
    <name evidence="5" type="ORF">DU34_10075</name>
    <name evidence="9" type="ORF">DU35_00015</name>
    <name evidence="12" type="ORF">DU36_10465</name>
    <name evidence="37" type="ORF">DU37_06930</name>
    <name evidence="14" type="ORF">DU38_09780</name>
    <name evidence="10" type="ORF">DU39_10265</name>
    <name evidence="4" type="ORF">DU40_19760</name>
    <name evidence="11" type="ORF">DU41_10400</name>
    <name evidence="30" type="ORF">DU42_07965</name>
    <name evidence="17" type="ORF">DU43_09335</name>
    <name evidence="32" type="ORF">DU44_11530</name>
    <name evidence="16" type="ORF">DU45_05295</name>
    <name evidence="20" type="ORF">DU46_09065</name>
    <name evidence="3" type="ORF">DU47_08780</name>
    <name evidence="33" type="ORF">DU48_00045</name>
    <name evidence="6" type="ORF">DU49_05055</name>
    <name evidence="40" type="ORF">DU50_09265</name>
    <name evidence="29" type="ORF">DU51_11535</name>
    <name evidence="8" type="ORF">DU52_08025</name>
    <name evidence="38" type="ORF">DU54_06230</name>
    <name evidence="21" type="ORF">DU55_01250</name>
    <name evidence="27" type="ORF">DU56_19315</name>
    <name evidence="22" type="ORF">DU57_08655</name>
    <name evidence="35" type="ORF">DU58_17445</name>
    <name evidence="25" type="ORF">DU59_08190</name>
    <name evidence="36" type="ORF">DU60_10685</name>
    <name evidence="23" type="ORF">DU61_08915</name>
    <name evidence="31" type="ORF">DU62_08970</name>
    <name evidence="19" type="ORF">DU63_02235</name>
    <name evidence="15" type="ORF">DU64_01465</name>
    <name evidence="34" type="ORF">DU65_11005</name>
    <name evidence="26" type="ORF">DU66_08785</name>
    <name evidence="18" type="ORF">DU67_09415</name>
    <name evidence="28" type="ORF">DU68_02970</name>
    <name evidence="24" type="ORF">DU69_16555</name>
    <name evidence="39" type="ORF">DU71_12895</name>
    <name evidence="42" type="ORF">DU72_04270</name>
    <name evidence="46" type="ORF">DU73_05725</name>
    <name evidence="43" type="ORF">DU74_00810</name>
    <name evidence="47" type="ORF">DU75_07980</name>
    <name evidence="44" type="ORF">DU76_07450</name>
    <name evidence="49" type="ORF">DU77_08985</name>
    <name evidence="50" type="ORF">DU78_09640</name>
    <name evidence="54" type="ORF">DU79_16135</name>
    <name evidence="52" type="ORF">DU80_09420</name>
    <name evidence="56" type="ORF">DU81_08385</name>
    <name evidence="51" type="ORF">DU82_06975</name>
    <name evidence="57" type="ORF">DU83_10125</name>
    <name evidence="55" type="ORF">DU84_09180</name>
    <name evidence="41" type="ORF">DU85_08450</name>
    <name evidence="48" type="ORF">DU86_09190</name>
    <name evidence="45" type="ORF">DU87_08890</name>
    <name evidence="53" type="ORF">DU88_08470</name>
</gene>
<dbReference type="EMBL" id="JJPL01000017">
    <property type="protein sequence ID" value="KKG67989.1"/>
    <property type="molecule type" value="Genomic_DNA"/>
</dbReference>
<dbReference type="Proteomes" id="UP000034243">
    <property type="component" value="Unassembled WGS sequence"/>
</dbReference>
<dbReference type="EMBL" id="JJRB01000002">
    <property type="protein sequence ID" value="KKI06727.1"/>
    <property type="molecule type" value="Genomic_DNA"/>
</dbReference>
<dbReference type="Proteomes" id="UP000034450">
    <property type="component" value="Unassembled WGS sequence"/>
</dbReference>
<keyword evidence="1" id="KW-0812">Transmembrane</keyword>
<dbReference type="Proteomes" id="UP000034387">
    <property type="component" value="Unassembled WGS sequence"/>
</dbReference>
<accession>A0A0F8PEQ2</accession>
<dbReference type="EMBL" id="JJQP01000158">
    <property type="protein sequence ID" value="KKH65687.1"/>
    <property type="molecule type" value="Genomic_DNA"/>
</dbReference>
<evidence type="ECO:0000313" key="88">
    <source>
        <dbReference type="Proteomes" id="UP000034409"/>
    </source>
</evidence>
<evidence type="ECO:0000313" key="38">
    <source>
        <dbReference type="EMBL" id="KKH34970.1"/>
    </source>
</evidence>
<evidence type="ECO:0000313" key="61">
    <source>
        <dbReference type="Proteomes" id="UP000033864"/>
    </source>
</evidence>
<evidence type="ECO:0000313" key="84">
    <source>
        <dbReference type="Proteomes" id="UP000034298"/>
    </source>
</evidence>
<dbReference type="EMBL" id="JJQD01000219">
    <property type="protein sequence ID" value="KKH22502.1"/>
    <property type="molecule type" value="Genomic_DNA"/>
</dbReference>
<dbReference type="EMBL" id="JJPW01000024">
    <property type="protein sequence ID" value="KKH02761.1"/>
    <property type="molecule type" value="Genomic_DNA"/>
</dbReference>
<evidence type="ECO:0000313" key="10">
    <source>
        <dbReference type="EMBL" id="KKG43752.1"/>
    </source>
</evidence>
<reference evidence="58 113" key="2">
    <citation type="submission" date="2018-05" db="EMBL/GenBank/DDBJ databases">
        <title>Methanosarcina gilichinskyana sp. nov., a novel methanogenic archaeon isolated from Holocene permafrost, North East Russia.</title>
        <authorList>
            <person name="Oshurkova V."/>
            <person name="Meer M."/>
            <person name="Bochkareva O."/>
            <person name="Shcherbakova V."/>
        </authorList>
    </citation>
    <scope>NUCLEOTIDE SEQUENCE [LARGE SCALE GENOMIC DNA]</scope>
    <source>
        <strain evidence="58 113">JL01</strain>
    </source>
</reference>
<dbReference type="Proteomes" id="UP000034668">
    <property type="component" value="Unassembled WGS sequence"/>
</dbReference>
<evidence type="ECO:0000313" key="36">
    <source>
        <dbReference type="EMBL" id="KKH32817.1"/>
    </source>
</evidence>
<evidence type="ECO:0000313" key="70">
    <source>
        <dbReference type="Proteomes" id="UP000034047"/>
    </source>
</evidence>
<evidence type="ECO:0000313" key="7">
    <source>
        <dbReference type="EMBL" id="KKG35689.1"/>
    </source>
</evidence>
<dbReference type="EMBL" id="JJPS01000029">
    <property type="protein sequence ID" value="KKG93859.1"/>
    <property type="molecule type" value="Genomic_DNA"/>
</dbReference>
<evidence type="ECO:0000313" key="15">
    <source>
        <dbReference type="EMBL" id="KKG62973.1"/>
    </source>
</evidence>
<evidence type="ECO:0000313" key="13">
    <source>
        <dbReference type="EMBL" id="KKG53337.1"/>
    </source>
</evidence>
<dbReference type="Proteomes" id="UP000034040">
    <property type="component" value="Unassembled WGS sequence"/>
</dbReference>
<dbReference type="EMBL" id="JJOR01000188">
    <property type="protein sequence ID" value="KKF97679.1"/>
    <property type="molecule type" value="Genomic_DNA"/>
</dbReference>
<evidence type="ECO:0000313" key="33">
    <source>
        <dbReference type="EMBL" id="KKH19151.1"/>
    </source>
</evidence>
<dbReference type="Proteomes" id="UP000034047">
    <property type="component" value="Unassembled WGS sequence"/>
</dbReference>
<dbReference type="EMBL" id="JJPF01000058">
    <property type="protein sequence ID" value="KKG43752.1"/>
    <property type="molecule type" value="Genomic_DNA"/>
</dbReference>
<dbReference type="Proteomes" id="UP000033864">
    <property type="component" value="Unassembled WGS sequence"/>
</dbReference>